<comment type="caution">
    <text evidence="9">The sequence shown here is derived from an EMBL/GenBank/DDBJ whole genome shotgun (WGS) entry which is preliminary data.</text>
</comment>
<feature type="transmembrane region" description="Helical" evidence="8">
    <location>
        <begin position="103"/>
        <end position="120"/>
    </location>
</feature>
<evidence type="ECO:0000256" key="2">
    <source>
        <dbReference type="ARBA" id="ARBA00007935"/>
    </source>
</evidence>
<evidence type="ECO:0000313" key="9">
    <source>
        <dbReference type="EMBL" id="ESL04465.1"/>
    </source>
</evidence>
<dbReference type="GO" id="GO:0022857">
    <property type="term" value="F:transmembrane transporter activity"/>
    <property type="evidence" value="ECO:0007669"/>
    <property type="project" value="InterPro"/>
</dbReference>
<dbReference type="GO" id="GO:0005886">
    <property type="term" value="C:plasma membrane"/>
    <property type="evidence" value="ECO:0007669"/>
    <property type="project" value="UniProtKB-SubCell"/>
</dbReference>
<evidence type="ECO:0000256" key="3">
    <source>
        <dbReference type="ARBA" id="ARBA00022448"/>
    </source>
</evidence>
<organism evidence="9 10">
    <name type="scientific">Catonella morbi ATCC 51271</name>
    <dbReference type="NCBI Taxonomy" id="592026"/>
    <lineage>
        <taxon>Bacteria</taxon>
        <taxon>Bacillati</taxon>
        <taxon>Bacillota</taxon>
        <taxon>Clostridia</taxon>
        <taxon>Lachnospirales</taxon>
        <taxon>Lachnospiraceae</taxon>
        <taxon>Catonella</taxon>
    </lineage>
</organism>
<evidence type="ECO:0000256" key="8">
    <source>
        <dbReference type="SAM" id="Phobius"/>
    </source>
</evidence>
<dbReference type="AlphaFoldDB" id="V2ZC05"/>
<comment type="subcellular location">
    <subcellularLocation>
        <location evidence="1">Cell membrane</location>
        <topology evidence="1">Multi-pass membrane protein</topology>
    </subcellularLocation>
</comment>
<evidence type="ECO:0000256" key="4">
    <source>
        <dbReference type="ARBA" id="ARBA00022475"/>
    </source>
</evidence>
<dbReference type="FunFam" id="1.10.3470.10:FF:000001">
    <property type="entry name" value="Vitamin B12 ABC transporter permease BtuC"/>
    <property type="match status" value="1"/>
</dbReference>
<keyword evidence="3" id="KW-0813">Transport</keyword>
<evidence type="ECO:0000256" key="1">
    <source>
        <dbReference type="ARBA" id="ARBA00004651"/>
    </source>
</evidence>
<keyword evidence="6 8" id="KW-1133">Transmembrane helix</keyword>
<accession>V2ZC05</accession>
<feature type="transmembrane region" description="Helical" evidence="8">
    <location>
        <begin position="127"/>
        <end position="147"/>
    </location>
</feature>
<protein>
    <submittedName>
        <fullName evidence="9">Corrinoid ABC transporter permease family protein</fullName>
    </submittedName>
</protein>
<sequence length="342" mass="37107">MKDNLWIRNNHFTLLSYALMFITPIVFALIALCSGRMFLSVKEVVDTLMMVINGKGEEAEFYSIIMNIRLPRIIMAIIVGMGLSLAGSTFQSLFSNPLATPDILGVTSGTCVGAILAILLGRSILEVQLIALVFGLAAVWITMKVAGNDTERSIVFLVLSGVIISSLFNAVGSLLKYTADPTSKLPEITYWLMGSFASASYTKILIGSPLILIGVAVIYLLRWKLNILSLSEDEAKASGMDIRKIRLAFILASTLITASSVSMCGQVGWIGLLVPHLSRMLVGSNNRYVIPISMSIGAAFMIAIDTMSRSISVIELPLSILTAIVGAPIFISLLRRNRKNLR</sequence>
<name>V2ZC05_9FIRM</name>
<evidence type="ECO:0000256" key="5">
    <source>
        <dbReference type="ARBA" id="ARBA00022692"/>
    </source>
</evidence>
<feature type="transmembrane region" description="Helical" evidence="8">
    <location>
        <begin position="196"/>
        <end position="221"/>
    </location>
</feature>
<dbReference type="PANTHER" id="PTHR30472">
    <property type="entry name" value="FERRIC ENTEROBACTIN TRANSPORT SYSTEM PERMEASE PROTEIN"/>
    <property type="match status" value="1"/>
</dbReference>
<evidence type="ECO:0000256" key="7">
    <source>
        <dbReference type="ARBA" id="ARBA00023136"/>
    </source>
</evidence>
<dbReference type="PANTHER" id="PTHR30472:SF70">
    <property type="entry name" value="MOLYBDATE IMPORT SYSTEM PERMEASE PROTEIN MOLB"/>
    <property type="match status" value="1"/>
</dbReference>
<dbReference type="Proteomes" id="UP000018227">
    <property type="component" value="Unassembled WGS sequence"/>
</dbReference>
<evidence type="ECO:0000313" key="10">
    <source>
        <dbReference type="Proteomes" id="UP000018227"/>
    </source>
</evidence>
<keyword evidence="4" id="KW-1003">Cell membrane</keyword>
<keyword evidence="5 8" id="KW-0812">Transmembrane</keyword>
<dbReference type="SUPFAM" id="SSF81345">
    <property type="entry name" value="ABC transporter involved in vitamin B12 uptake, BtuC"/>
    <property type="match status" value="1"/>
</dbReference>
<feature type="transmembrane region" description="Helical" evidence="8">
    <location>
        <begin position="12"/>
        <end position="32"/>
    </location>
</feature>
<dbReference type="EMBL" id="ACIL03000003">
    <property type="protein sequence ID" value="ESL04465.1"/>
    <property type="molecule type" value="Genomic_DNA"/>
</dbReference>
<dbReference type="Pfam" id="PF01032">
    <property type="entry name" value="FecCD"/>
    <property type="match status" value="1"/>
</dbReference>
<proteinExistence type="inferred from homology"/>
<dbReference type="eggNOG" id="COG0609">
    <property type="taxonomic scope" value="Bacteria"/>
</dbReference>
<reference evidence="9 10" key="1">
    <citation type="submission" date="2013-06" db="EMBL/GenBank/DDBJ databases">
        <authorList>
            <person name="Weinstock G."/>
            <person name="Sodergren E."/>
            <person name="Clifton S."/>
            <person name="Fulton L."/>
            <person name="Fulton B."/>
            <person name="Courtney L."/>
            <person name="Fronick C."/>
            <person name="Harrison M."/>
            <person name="Strong C."/>
            <person name="Farmer C."/>
            <person name="Delahaunty K."/>
            <person name="Markovic C."/>
            <person name="Hall O."/>
            <person name="Minx P."/>
            <person name="Tomlinson C."/>
            <person name="Mitreva M."/>
            <person name="Nelson J."/>
            <person name="Hou S."/>
            <person name="Wollam A."/>
            <person name="Pepin K.H."/>
            <person name="Johnson M."/>
            <person name="Bhonagiri V."/>
            <person name="Nash W.E."/>
            <person name="Warren W."/>
            <person name="Chinwalla A."/>
            <person name="Mardis E.R."/>
            <person name="Wilson R.K."/>
        </authorList>
    </citation>
    <scope>NUCLEOTIDE SEQUENCE [LARGE SCALE GENOMIC DNA]</scope>
    <source>
        <strain evidence="9 10">ATCC 51271</strain>
    </source>
</reference>
<dbReference type="InterPro" id="IPR037294">
    <property type="entry name" value="ABC_BtuC-like"/>
</dbReference>
<feature type="transmembrane region" description="Helical" evidence="8">
    <location>
        <begin position="153"/>
        <end position="175"/>
    </location>
</feature>
<dbReference type="HOGENOM" id="CLU_013016_0_2_9"/>
<dbReference type="GO" id="GO:0033214">
    <property type="term" value="P:siderophore-iron import into cell"/>
    <property type="evidence" value="ECO:0007669"/>
    <property type="project" value="TreeGrafter"/>
</dbReference>
<dbReference type="OrthoDB" id="9792889at2"/>
<dbReference type="InterPro" id="IPR000522">
    <property type="entry name" value="ABC_transptr_permease_BtuC"/>
</dbReference>
<comment type="similarity">
    <text evidence="2">Belongs to the binding-protein-dependent transport system permease family. FecCD subfamily.</text>
</comment>
<dbReference type="Gene3D" id="1.10.3470.10">
    <property type="entry name" value="ABC transporter involved in vitamin B12 uptake, BtuC"/>
    <property type="match status" value="1"/>
</dbReference>
<feature type="transmembrane region" description="Helical" evidence="8">
    <location>
        <begin position="247"/>
        <end position="274"/>
    </location>
</feature>
<feature type="transmembrane region" description="Helical" evidence="8">
    <location>
        <begin position="73"/>
        <end position="91"/>
    </location>
</feature>
<dbReference type="STRING" id="592026.GCWU0000282_000179"/>
<feature type="transmembrane region" description="Helical" evidence="8">
    <location>
        <begin position="316"/>
        <end position="334"/>
    </location>
</feature>
<keyword evidence="10" id="KW-1185">Reference proteome</keyword>
<gene>
    <name evidence="9" type="ORF">GCWU0000282_000179</name>
</gene>
<dbReference type="CDD" id="cd06550">
    <property type="entry name" value="TM_ABC_iron-siderophores_like"/>
    <property type="match status" value="1"/>
</dbReference>
<keyword evidence="7 8" id="KW-0472">Membrane</keyword>
<dbReference type="RefSeq" id="WP_023353083.1">
    <property type="nucleotide sequence ID" value="NZ_KI535366.1"/>
</dbReference>
<evidence type="ECO:0000256" key="6">
    <source>
        <dbReference type="ARBA" id="ARBA00022989"/>
    </source>
</evidence>